<name>A0ABR9CDT4_9HYPH</name>
<organism evidence="4 5">
    <name type="scientific">Roseibium polysiphoniae</name>
    <dbReference type="NCBI Taxonomy" id="2571221"/>
    <lineage>
        <taxon>Bacteria</taxon>
        <taxon>Pseudomonadati</taxon>
        <taxon>Pseudomonadota</taxon>
        <taxon>Alphaproteobacteria</taxon>
        <taxon>Hyphomicrobiales</taxon>
        <taxon>Stappiaceae</taxon>
        <taxon>Roseibium</taxon>
    </lineage>
</organism>
<keyword evidence="2" id="KW-0560">Oxidoreductase</keyword>
<proteinExistence type="inferred from homology"/>
<sequence length="181" mass="19467">MESIVLAQPVENNVVNVLEQSGVVDMNPGPEPFGSEELAHRCQSASAVMAFMTERIDAEFLDRCPELRIVAGALKGYDNIDVDACSRRGVAVSIVPDLLTDPTAELTVAMMIALARHSMPADRHVRAGKFNGWRPTFFGSSLVGATVGIIGAGKLGQAVMRMLTGFGGPRLYHDVKRLSLE</sequence>
<evidence type="ECO:0000259" key="3">
    <source>
        <dbReference type="Pfam" id="PF00389"/>
    </source>
</evidence>
<keyword evidence="5" id="KW-1185">Reference proteome</keyword>
<dbReference type="SUPFAM" id="SSF51735">
    <property type="entry name" value="NAD(P)-binding Rossmann-fold domains"/>
    <property type="match status" value="1"/>
</dbReference>
<gene>
    <name evidence="4" type="ORF">IG617_15630</name>
</gene>
<comment type="similarity">
    <text evidence="1">Belongs to the D-isomer specific 2-hydroxyacid dehydrogenase family.</text>
</comment>
<dbReference type="InterPro" id="IPR006139">
    <property type="entry name" value="D-isomer_2_OHA_DH_cat_dom"/>
</dbReference>
<dbReference type="Gene3D" id="3.40.50.720">
    <property type="entry name" value="NAD(P)-binding Rossmann-like Domain"/>
    <property type="match status" value="2"/>
</dbReference>
<dbReference type="Proteomes" id="UP000615687">
    <property type="component" value="Unassembled WGS sequence"/>
</dbReference>
<protein>
    <recommendedName>
        <fullName evidence="3">D-isomer specific 2-hydroxyacid dehydrogenase catalytic domain-containing protein</fullName>
    </recommendedName>
</protein>
<dbReference type="InterPro" id="IPR050223">
    <property type="entry name" value="D-isomer_2-hydroxyacid_DH"/>
</dbReference>
<comment type="caution">
    <text evidence="4">The sequence shown here is derived from an EMBL/GenBank/DDBJ whole genome shotgun (WGS) entry which is preliminary data.</text>
</comment>
<dbReference type="Pfam" id="PF00389">
    <property type="entry name" value="2-Hacid_dh"/>
    <property type="match status" value="1"/>
</dbReference>
<dbReference type="PANTHER" id="PTHR10996">
    <property type="entry name" value="2-HYDROXYACID DEHYDROGENASE-RELATED"/>
    <property type="match status" value="1"/>
</dbReference>
<evidence type="ECO:0000313" key="4">
    <source>
        <dbReference type="EMBL" id="MBD8877729.1"/>
    </source>
</evidence>
<dbReference type="EMBL" id="JACYXJ010000005">
    <property type="protein sequence ID" value="MBD8877729.1"/>
    <property type="molecule type" value="Genomic_DNA"/>
</dbReference>
<evidence type="ECO:0000256" key="1">
    <source>
        <dbReference type="ARBA" id="ARBA00005854"/>
    </source>
</evidence>
<feature type="domain" description="D-isomer specific 2-hydroxyacid dehydrogenase catalytic" evidence="3">
    <location>
        <begin position="4"/>
        <end position="118"/>
    </location>
</feature>
<dbReference type="PANTHER" id="PTHR10996:SF257">
    <property type="entry name" value="GLYOXYLATE REDUCTASE 1"/>
    <property type="match status" value="1"/>
</dbReference>
<dbReference type="InterPro" id="IPR036291">
    <property type="entry name" value="NAD(P)-bd_dom_sf"/>
</dbReference>
<dbReference type="SUPFAM" id="SSF52283">
    <property type="entry name" value="Formate/glycerate dehydrogenase catalytic domain-like"/>
    <property type="match status" value="1"/>
</dbReference>
<evidence type="ECO:0000313" key="5">
    <source>
        <dbReference type="Proteomes" id="UP000615687"/>
    </source>
</evidence>
<reference evidence="4 5" key="1">
    <citation type="submission" date="2020-09" db="EMBL/GenBank/DDBJ databases">
        <title>The genome sequence of type strain Labrenzia polysiphoniae KACC 19711.</title>
        <authorList>
            <person name="Liu Y."/>
        </authorList>
    </citation>
    <scope>NUCLEOTIDE SEQUENCE [LARGE SCALE GENOMIC DNA]</scope>
    <source>
        <strain evidence="4 5">KACC 19711</strain>
    </source>
</reference>
<evidence type="ECO:0000256" key="2">
    <source>
        <dbReference type="ARBA" id="ARBA00023002"/>
    </source>
</evidence>
<accession>A0ABR9CDT4</accession>